<evidence type="ECO:0000313" key="2">
    <source>
        <dbReference type="EMBL" id="KAA6395657.1"/>
    </source>
</evidence>
<feature type="region of interest" description="Disordered" evidence="1">
    <location>
        <begin position="1"/>
        <end position="28"/>
    </location>
</feature>
<proteinExistence type="predicted"/>
<sequence length="153" mass="17115">MKNARNMSQSSKNNCSIMSGQTQSQQASSPGSFNIIGLKKQSILNSDLDEHLIFFALSLLRSALIDSMHLGKSWLFIAPALVGLGEKIIRANVEKKKDCEQIIKLSNILVRRTATLDETNAKYVIGKFIKSQRKQIIIRQIVGIIFIDGQIRK</sequence>
<protein>
    <submittedName>
        <fullName evidence="2">Uncharacterized protein</fullName>
    </submittedName>
</protein>
<evidence type="ECO:0000313" key="3">
    <source>
        <dbReference type="Proteomes" id="UP000324800"/>
    </source>
</evidence>
<dbReference type="AlphaFoldDB" id="A0A5J4WKT3"/>
<evidence type="ECO:0000256" key="1">
    <source>
        <dbReference type="SAM" id="MobiDB-lite"/>
    </source>
</evidence>
<organism evidence="2 3">
    <name type="scientific">Streblomastix strix</name>
    <dbReference type="NCBI Taxonomy" id="222440"/>
    <lineage>
        <taxon>Eukaryota</taxon>
        <taxon>Metamonada</taxon>
        <taxon>Preaxostyla</taxon>
        <taxon>Oxymonadida</taxon>
        <taxon>Streblomastigidae</taxon>
        <taxon>Streblomastix</taxon>
    </lineage>
</organism>
<comment type="caution">
    <text evidence="2">The sequence shown here is derived from an EMBL/GenBank/DDBJ whole genome shotgun (WGS) entry which is preliminary data.</text>
</comment>
<dbReference type="Proteomes" id="UP000324800">
    <property type="component" value="Unassembled WGS sequence"/>
</dbReference>
<gene>
    <name evidence="2" type="ORF">EZS28_008819</name>
</gene>
<reference evidence="2 3" key="1">
    <citation type="submission" date="2019-03" db="EMBL/GenBank/DDBJ databases">
        <title>Single cell metagenomics reveals metabolic interactions within the superorganism composed of flagellate Streblomastix strix and complex community of Bacteroidetes bacteria on its surface.</title>
        <authorList>
            <person name="Treitli S.C."/>
            <person name="Kolisko M."/>
            <person name="Husnik F."/>
            <person name="Keeling P."/>
            <person name="Hampl V."/>
        </authorList>
    </citation>
    <scope>NUCLEOTIDE SEQUENCE [LARGE SCALE GENOMIC DNA]</scope>
    <source>
        <strain evidence="2">ST1C</strain>
    </source>
</reference>
<name>A0A5J4WKT3_9EUKA</name>
<dbReference type="EMBL" id="SNRW01001625">
    <property type="protein sequence ID" value="KAA6395657.1"/>
    <property type="molecule type" value="Genomic_DNA"/>
</dbReference>
<accession>A0A5J4WKT3</accession>